<dbReference type="Proteomes" id="UP000823775">
    <property type="component" value="Unassembled WGS sequence"/>
</dbReference>
<evidence type="ECO:0000313" key="2">
    <source>
        <dbReference type="Proteomes" id="UP000823775"/>
    </source>
</evidence>
<reference evidence="1 2" key="1">
    <citation type="journal article" date="2021" name="BMC Genomics">
        <title>Datura genome reveals duplications of psychoactive alkaloid biosynthetic genes and high mutation rate following tissue culture.</title>
        <authorList>
            <person name="Rajewski A."/>
            <person name="Carter-House D."/>
            <person name="Stajich J."/>
            <person name="Litt A."/>
        </authorList>
    </citation>
    <scope>NUCLEOTIDE SEQUENCE [LARGE SCALE GENOMIC DNA]</scope>
    <source>
        <strain evidence="1">AR-01</strain>
    </source>
</reference>
<accession>A0ABS8T215</accession>
<organism evidence="1 2">
    <name type="scientific">Datura stramonium</name>
    <name type="common">Jimsonweed</name>
    <name type="synonym">Common thornapple</name>
    <dbReference type="NCBI Taxonomy" id="4076"/>
    <lineage>
        <taxon>Eukaryota</taxon>
        <taxon>Viridiplantae</taxon>
        <taxon>Streptophyta</taxon>
        <taxon>Embryophyta</taxon>
        <taxon>Tracheophyta</taxon>
        <taxon>Spermatophyta</taxon>
        <taxon>Magnoliopsida</taxon>
        <taxon>eudicotyledons</taxon>
        <taxon>Gunneridae</taxon>
        <taxon>Pentapetalae</taxon>
        <taxon>asterids</taxon>
        <taxon>lamiids</taxon>
        <taxon>Solanales</taxon>
        <taxon>Solanaceae</taxon>
        <taxon>Solanoideae</taxon>
        <taxon>Datureae</taxon>
        <taxon>Datura</taxon>
    </lineage>
</organism>
<sequence>RFGHLCGTCESRRSCIGLEKIFWTPSSFALAFRRCLPALRRCPSAQDQCCSSLYLCFACANVRN</sequence>
<keyword evidence="2" id="KW-1185">Reference proteome</keyword>
<feature type="non-terminal residue" evidence="1">
    <location>
        <position position="64"/>
    </location>
</feature>
<proteinExistence type="predicted"/>
<dbReference type="EMBL" id="JACEIK010001043">
    <property type="protein sequence ID" value="MCD7465389.1"/>
    <property type="molecule type" value="Genomic_DNA"/>
</dbReference>
<protein>
    <submittedName>
        <fullName evidence="1">Uncharacterized protein</fullName>
    </submittedName>
</protein>
<comment type="caution">
    <text evidence="1">The sequence shown here is derived from an EMBL/GenBank/DDBJ whole genome shotgun (WGS) entry which is preliminary data.</text>
</comment>
<gene>
    <name evidence="1" type="ORF">HAX54_001209</name>
</gene>
<evidence type="ECO:0000313" key="1">
    <source>
        <dbReference type="EMBL" id="MCD7465389.1"/>
    </source>
</evidence>
<name>A0ABS8T215_DATST</name>
<feature type="non-terminal residue" evidence="1">
    <location>
        <position position="1"/>
    </location>
</feature>